<dbReference type="AlphaFoldDB" id="A0AAN6IYD6"/>
<evidence type="ECO:0000256" key="1">
    <source>
        <dbReference type="SAM" id="MobiDB-lite"/>
    </source>
</evidence>
<proteinExistence type="predicted"/>
<dbReference type="InterPro" id="IPR029058">
    <property type="entry name" value="AB_hydrolase_fold"/>
</dbReference>
<feature type="region of interest" description="Disordered" evidence="1">
    <location>
        <begin position="242"/>
        <end position="263"/>
    </location>
</feature>
<sequence length="435" mass="47515">MATVSSMPDAEIPRGGYVAPDLVAASSTASQTPAPLDSGELESRANEYLSQEKFNRSFTLPATDAHGELAVTYAVGGVDSADAPTMLFIGGMLGGRYLASIADYVATKYGMRIVVTDRPGLGGSTPVKPSLRLPVWLETVPVLMRTINARHVSLSAHSCGVIYAFNTIYKMPWILPPSNRKLYLFSPWVPPEHSGVTPLAIASQLPAALINSFDSIIRFVNNTVMPTVHFSSVISGAVSAPFSKGRRDNPTDSEPPAQKHERDDLCREYCGGSAAEIIARSKVITRRVFSESTRGCNHEALLCLRKDVAGSWGPCDNYESYAEALEARLQEYYRCAESEEGYSSRFSAESSPETTQHRFALKVFWAETDRMIGKKGEEYFDRCFQRFAGDGQTSNGERESCISTESEVIPDTDHDTLCLPQYGAISTILEDASRG</sequence>
<dbReference type="EMBL" id="JAJGCB010000001">
    <property type="protein sequence ID" value="KAJ8995297.1"/>
    <property type="molecule type" value="Genomic_DNA"/>
</dbReference>
<protein>
    <recommendedName>
        <fullName evidence="4">AB hydrolase-1 domain-containing protein</fullName>
    </recommendedName>
</protein>
<dbReference type="Proteomes" id="UP001161757">
    <property type="component" value="Unassembled WGS sequence"/>
</dbReference>
<comment type="caution">
    <text evidence="2">The sequence shown here is derived from an EMBL/GenBank/DDBJ whole genome shotgun (WGS) entry which is preliminary data.</text>
</comment>
<evidence type="ECO:0000313" key="3">
    <source>
        <dbReference type="Proteomes" id="UP001161757"/>
    </source>
</evidence>
<accession>A0AAN6IYD6</accession>
<gene>
    <name evidence="2" type="ORF">HRR80_000074</name>
</gene>
<reference evidence="2" key="1">
    <citation type="submission" date="2023-01" db="EMBL/GenBank/DDBJ databases">
        <title>Exophiala dermititidis isolated from Cystic Fibrosis Patient.</title>
        <authorList>
            <person name="Kurbessoian T."/>
            <person name="Crocker A."/>
            <person name="Murante D."/>
            <person name="Hogan D.A."/>
            <person name="Stajich J.E."/>
        </authorList>
    </citation>
    <scope>NUCLEOTIDE SEQUENCE</scope>
    <source>
        <strain evidence="2">Ex8</strain>
    </source>
</reference>
<organism evidence="2 3">
    <name type="scientific">Exophiala dermatitidis</name>
    <name type="common">Black yeast-like fungus</name>
    <name type="synonym">Wangiella dermatitidis</name>
    <dbReference type="NCBI Taxonomy" id="5970"/>
    <lineage>
        <taxon>Eukaryota</taxon>
        <taxon>Fungi</taxon>
        <taxon>Dikarya</taxon>
        <taxon>Ascomycota</taxon>
        <taxon>Pezizomycotina</taxon>
        <taxon>Eurotiomycetes</taxon>
        <taxon>Chaetothyriomycetidae</taxon>
        <taxon>Chaetothyriales</taxon>
        <taxon>Herpotrichiellaceae</taxon>
        <taxon>Exophiala</taxon>
    </lineage>
</organism>
<evidence type="ECO:0000313" key="2">
    <source>
        <dbReference type="EMBL" id="KAJ8995297.1"/>
    </source>
</evidence>
<dbReference type="SUPFAM" id="SSF53474">
    <property type="entry name" value="alpha/beta-Hydrolases"/>
    <property type="match status" value="1"/>
</dbReference>
<evidence type="ECO:0008006" key="4">
    <source>
        <dbReference type="Google" id="ProtNLM"/>
    </source>
</evidence>
<dbReference type="Gene3D" id="3.40.50.1820">
    <property type="entry name" value="alpha/beta hydrolase"/>
    <property type="match status" value="1"/>
</dbReference>
<name>A0AAN6IYD6_EXODE</name>